<sequence length="177" mass="18886">MRVSSLAFVLLWAQLTVLNVAAPLDTHLLVRTQSYEISPSEIAGTSLERRADSGTPIGRSRPTIVTLRSGQVSVVAQLTMPVAADYIIPMVRQAYAGVLLRISHVGDGLIAGGVFLWLGFGGHRLRMENSNNHQQTLGVIAAALIAIGDFLSTETGYGIGTFLVYDGDNEVAIGTIH</sequence>
<feature type="chain" id="PRO_5024355959" evidence="1">
    <location>
        <begin position="22"/>
        <end position="177"/>
    </location>
</feature>
<protein>
    <submittedName>
        <fullName evidence="2">Uncharacterized protein</fullName>
    </submittedName>
</protein>
<accession>A0A5M8PHD3</accession>
<dbReference type="Proteomes" id="UP000324767">
    <property type="component" value="Unassembled WGS sequence"/>
</dbReference>
<evidence type="ECO:0000313" key="3">
    <source>
        <dbReference type="Proteomes" id="UP000324767"/>
    </source>
</evidence>
<feature type="signal peptide" evidence="1">
    <location>
        <begin position="1"/>
        <end position="21"/>
    </location>
</feature>
<evidence type="ECO:0000256" key="1">
    <source>
        <dbReference type="SAM" id="SignalP"/>
    </source>
</evidence>
<comment type="caution">
    <text evidence="2">The sequence shown here is derived from an EMBL/GenBank/DDBJ whole genome shotgun (WGS) entry which is preliminary data.</text>
</comment>
<dbReference type="AlphaFoldDB" id="A0A5M8PHD3"/>
<gene>
    <name evidence="2" type="ORF">FRX48_07535</name>
</gene>
<reference evidence="2 3" key="1">
    <citation type="submission" date="2019-09" db="EMBL/GenBank/DDBJ databases">
        <title>The hologenome of the rock-dwelling lichen Lasallia pustulata.</title>
        <authorList>
            <person name="Greshake Tzovaras B."/>
            <person name="Segers F."/>
            <person name="Bicker A."/>
            <person name="Dal Grande F."/>
            <person name="Otte J."/>
            <person name="Hankeln T."/>
            <person name="Schmitt I."/>
            <person name="Ebersberger I."/>
        </authorList>
    </citation>
    <scope>NUCLEOTIDE SEQUENCE [LARGE SCALE GENOMIC DNA]</scope>
    <source>
        <strain evidence="2">A1-1</strain>
    </source>
</reference>
<evidence type="ECO:0000313" key="2">
    <source>
        <dbReference type="EMBL" id="KAA6408453.1"/>
    </source>
</evidence>
<keyword evidence="1" id="KW-0732">Signal</keyword>
<organism evidence="2 3">
    <name type="scientific">Lasallia pustulata</name>
    <dbReference type="NCBI Taxonomy" id="136370"/>
    <lineage>
        <taxon>Eukaryota</taxon>
        <taxon>Fungi</taxon>
        <taxon>Dikarya</taxon>
        <taxon>Ascomycota</taxon>
        <taxon>Pezizomycotina</taxon>
        <taxon>Lecanoromycetes</taxon>
        <taxon>OSLEUM clade</taxon>
        <taxon>Umbilicariomycetidae</taxon>
        <taxon>Umbilicariales</taxon>
        <taxon>Umbilicariaceae</taxon>
        <taxon>Lasallia</taxon>
    </lineage>
</organism>
<dbReference type="EMBL" id="VXIT01000013">
    <property type="protein sequence ID" value="KAA6408453.1"/>
    <property type="molecule type" value="Genomic_DNA"/>
</dbReference>
<name>A0A5M8PHD3_9LECA</name>
<proteinExistence type="predicted"/>